<name>A0A0E9PC49_ANGAN</name>
<accession>A0A0E9PC49</accession>
<protein>
    <submittedName>
        <fullName evidence="1">Uncharacterized protein</fullName>
    </submittedName>
</protein>
<organism evidence="1">
    <name type="scientific">Anguilla anguilla</name>
    <name type="common">European freshwater eel</name>
    <name type="synonym">Muraena anguilla</name>
    <dbReference type="NCBI Taxonomy" id="7936"/>
    <lineage>
        <taxon>Eukaryota</taxon>
        <taxon>Metazoa</taxon>
        <taxon>Chordata</taxon>
        <taxon>Craniata</taxon>
        <taxon>Vertebrata</taxon>
        <taxon>Euteleostomi</taxon>
        <taxon>Actinopterygii</taxon>
        <taxon>Neopterygii</taxon>
        <taxon>Teleostei</taxon>
        <taxon>Anguilliformes</taxon>
        <taxon>Anguillidae</taxon>
        <taxon>Anguilla</taxon>
    </lineage>
</organism>
<reference evidence="1" key="2">
    <citation type="journal article" date="2015" name="Fish Shellfish Immunol.">
        <title>Early steps in the European eel (Anguilla anguilla)-Vibrio vulnificus interaction in the gills: Role of the RtxA13 toxin.</title>
        <authorList>
            <person name="Callol A."/>
            <person name="Pajuelo D."/>
            <person name="Ebbesson L."/>
            <person name="Teles M."/>
            <person name="MacKenzie S."/>
            <person name="Amaro C."/>
        </authorList>
    </citation>
    <scope>NUCLEOTIDE SEQUENCE</scope>
</reference>
<dbReference type="EMBL" id="GBXM01106740">
    <property type="protein sequence ID" value="JAH01837.1"/>
    <property type="molecule type" value="Transcribed_RNA"/>
</dbReference>
<reference evidence="1" key="1">
    <citation type="submission" date="2014-11" db="EMBL/GenBank/DDBJ databases">
        <authorList>
            <person name="Amaro Gonzalez C."/>
        </authorList>
    </citation>
    <scope>NUCLEOTIDE SEQUENCE</scope>
</reference>
<proteinExistence type="predicted"/>
<sequence length="32" mass="3633">MDQIAPSYQYLVLMLCYSQQLTTNLSETSSTC</sequence>
<dbReference type="AlphaFoldDB" id="A0A0E9PC49"/>
<evidence type="ECO:0000313" key="1">
    <source>
        <dbReference type="EMBL" id="JAH01837.1"/>
    </source>
</evidence>
<dbReference type="EMBL" id="GBXM01093433">
    <property type="protein sequence ID" value="JAH15144.1"/>
    <property type="molecule type" value="Transcribed_RNA"/>
</dbReference>